<name>A0A9X3J231_9BACT</name>
<accession>A0A9X3J231</accession>
<organism evidence="1 2">
    <name type="scientific">Nannocystis pusilla</name>
    <dbReference type="NCBI Taxonomy" id="889268"/>
    <lineage>
        <taxon>Bacteria</taxon>
        <taxon>Pseudomonadati</taxon>
        <taxon>Myxococcota</taxon>
        <taxon>Polyangia</taxon>
        <taxon>Nannocystales</taxon>
        <taxon>Nannocystaceae</taxon>
        <taxon>Nannocystis</taxon>
    </lineage>
</organism>
<protein>
    <submittedName>
        <fullName evidence="1">Uncharacterized protein</fullName>
    </submittedName>
</protein>
<reference evidence="1" key="1">
    <citation type="submission" date="2022-11" db="EMBL/GenBank/DDBJ databases">
        <title>Minimal conservation of predation-associated metabolite biosynthetic gene clusters underscores biosynthetic potential of Myxococcota including descriptions for ten novel species: Archangium lansinium sp. nov., Myxococcus landrumus sp. nov., Nannocystis bai.</title>
        <authorList>
            <person name="Ahearne A."/>
            <person name="Stevens C."/>
            <person name="Phillips K."/>
        </authorList>
    </citation>
    <scope>NUCLEOTIDE SEQUENCE</scope>
    <source>
        <strain evidence="1">Na p29</strain>
    </source>
</reference>
<keyword evidence="2" id="KW-1185">Reference proteome</keyword>
<comment type="caution">
    <text evidence="1">The sequence shown here is derived from an EMBL/GenBank/DDBJ whole genome shotgun (WGS) entry which is preliminary data.</text>
</comment>
<dbReference type="EMBL" id="JAPNKE010000002">
    <property type="protein sequence ID" value="MCY1013377.1"/>
    <property type="molecule type" value="Genomic_DNA"/>
</dbReference>
<dbReference type="Proteomes" id="UP001150924">
    <property type="component" value="Unassembled WGS sequence"/>
</dbReference>
<dbReference type="AlphaFoldDB" id="A0A9X3J231"/>
<proteinExistence type="predicted"/>
<evidence type="ECO:0000313" key="1">
    <source>
        <dbReference type="EMBL" id="MCY1013377.1"/>
    </source>
</evidence>
<gene>
    <name evidence="1" type="ORF">OV079_49200</name>
</gene>
<sequence>MRSQAAADRFSSNSYDLVIEGESYRARTSARVRFGTRWPGWVGSA</sequence>
<evidence type="ECO:0000313" key="2">
    <source>
        <dbReference type="Proteomes" id="UP001150924"/>
    </source>
</evidence>
<dbReference type="RefSeq" id="WP_267777256.1">
    <property type="nucleotide sequence ID" value="NZ_JAPNKE010000002.1"/>
</dbReference>